<dbReference type="InterPro" id="IPR023346">
    <property type="entry name" value="Lysozyme-like_dom_sf"/>
</dbReference>
<comment type="caution">
    <text evidence="3">The sequence shown here is derived from an EMBL/GenBank/DDBJ whole genome shotgun (WGS) entry which is preliminary data.</text>
</comment>
<protein>
    <recommendedName>
        <fullName evidence="2">LysM domain-containing protein</fullName>
    </recommendedName>
</protein>
<dbReference type="Gene3D" id="1.10.530.10">
    <property type="match status" value="1"/>
</dbReference>
<evidence type="ECO:0000313" key="4">
    <source>
        <dbReference type="Proteomes" id="UP000466345"/>
    </source>
</evidence>
<dbReference type="SUPFAM" id="SSF53955">
    <property type="entry name" value="Lysozyme-like"/>
    <property type="match status" value="1"/>
</dbReference>
<reference evidence="3 4" key="1">
    <citation type="submission" date="2019-10" db="EMBL/GenBank/DDBJ databases">
        <title>Streptomyces smaragdinus sp. nov. and Streptomyces fabii sp. nov., isolated from the gut of fungus growing-termite Macrotermes natalensis.</title>
        <authorList>
            <person name="Schwitalla J."/>
            <person name="Benndorf R."/>
            <person name="Martin K."/>
            <person name="De Beer W."/>
            <person name="Kaster A.-K."/>
            <person name="Vollmers J."/>
            <person name="Poulsen M."/>
            <person name="Beemelmanns C."/>
        </authorList>
    </citation>
    <scope>NUCLEOTIDE SEQUENCE [LARGE SCALE GENOMIC DNA]</scope>
    <source>
        <strain evidence="3 4">RB5</strain>
    </source>
</reference>
<dbReference type="SUPFAM" id="SSF54106">
    <property type="entry name" value="LysM domain"/>
    <property type="match status" value="1"/>
</dbReference>
<dbReference type="RefSeq" id="WP_153451457.1">
    <property type="nucleotide sequence ID" value="NZ_WEGJ01000005.1"/>
</dbReference>
<dbReference type="SMART" id="SM00257">
    <property type="entry name" value="LysM"/>
    <property type="match status" value="2"/>
</dbReference>
<feature type="compositionally biased region" description="Low complexity" evidence="1">
    <location>
        <begin position="160"/>
        <end position="184"/>
    </location>
</feature>
<dbReference type="InterPro" id="IPR018392">
    <property type="entry name" value="LysM"/>
</dbReference>
<organism evidence="3 4">
    <name type="scientific">Streptomyces smaragdinus</name>
    <dbReference type="NCBI Taxonomy" id="2585196"/>
    <lineage>
        <taxon>Bacteria</taxon>
        <taxon>Bacillati</taxon>
        <taxon>Actinomycetota</taxon>
        <taxon>Actinomycetes</taxon>
        <taxon>Kitasatosporales</taxon>
        <taxon>Streptomycetaceae</taxon>
        <taxon>Streptomyces</taxon>
    </lineage>
</organism>
<accession>A0A7K0CF57</accession>
<dbReference type="PANTHER" id="PTHR34700:SF4">
    <property type="entry name" value="PHAGE-LIKE ELEMENT PBSX PROTEIN XKDP"/>
    <property type="match status" value="1"/>
</dbReference>
<dbReference type="OrthoDB" id="9766277at2"/>
<dbReference type="InterPro" id="IPR036779">
    <property type="entry name" value="LysM_dom_sf"/>
</dbReference>
<dbReference type="InterPro" id="IPR052196">
    <property type="entry name" value="Bact_Kbp"/>
</dbReference>
<gene>
    <name evidence="3" type="ORF">SRB5_22350</name>
</gene>
<feature type="region of interest" description="Disordered" evidence="1">
    <location>
        <begin position="154"/>
        <end position="184"/>
    </location>
</feature>
<keyword evidence="4" id="KW-1185">Reference proteome</keyword>
<dbReference type="CDD" id="cd00118">
    <property type="entry name" value="LysM"/>
    <property type="match status" value="2"/>
</dbReference>
<feature type="domain" description="LysM" evidence="2">
    <location>
        <begin position="104"/>
        <end position="153"/>
    </location>
</feature>
<name>A0A7K0CF57_9ACTN</name>
<sequence length="281" mass="29589">MASTGTHRAAKPRTARRALTVAGLAIPTVAGLGTSAAAAYTVQSGDTLSDIAADNGYGSDWQSLYEANKGTVGDDPDLILPGQELDLGDKPTGTTATTTTARYVTHTVAAGDTLSKIADRYDVPGGWQRVYVDNKAAVGSDPAALRPGTELKIDTQGGKVTEPVTTEAETTEATQASTSTPSVPTTVSGIKAAAQKMMPADQFTCFSNIVQRESGWNYRATNPTSGAYGLMQALPGSKMATAGDDWRTNPLTQIEWGLGYMNDRYGSPCGAWSFWQANSWY</sequence>
<dbReference type="EMBL" id="WEGJ01000005">
    <property type="protein sequence ID" value="MQY12105.1"/>
    <property type="molecule type" value="Genomic_DNA"/>
</dbReference>
<dbReference type="Gene3D" id="3.10.350.10">
    <property type="entry name" value="LysM domain"/>
    <property type="match status" value="2"/>
</dbReference>
<evidence type="ECO:0000259" key="2">
    <source>
        <dbReference type="PROSITE" id="PS51782"/>
    </source>
</evidence>
<proteinExistence type="predicted"/>
<dbReference type="Proteomes" id="UP000466345">
    <property type="component" value="Unassembled WGS sequence"/>
</dbReference>
<evidence type="ECO:0000256" key="1">
    <source>
        <dbReference type="SAM" id="MobiDB-lite"/>
    </source>
</evidence>
<feature type="domain" description="LysM" evidence="2">
    <location>
        <begin position="38"/>
        <end position="87"/>
    </location>
</feature>
<evidence type="ECO:0000313" key="3">
    <source>
        <dbReference type="EMBL" id="MQY12105.1"/>
    </source>
</evidence>
<dbReference type="Pfam" id="PF01464">
    <property type="entry name" value="SLT"/>
    <property type="match status" value="1"/>
</dbReference>
<dbReference type="AlphaFoldDB" id="A0A7K0CF57"/>
<dbReference type="InterPro" id="IPR008258">
    <property type="entry name" value="Transglycosylase_SLT_dom_1"/>
</dbReference>
<dbReference type="Pfam" id="PF01476">
    <property type="entry name" value="LysM"/>
    <property type="match status" value="2"/>
</dbReference>
<dbReference type="PROSITE" id="PS51782">
    <property type="entry name" value="LYSM"/>
    <property type="match status" value="2"/>
</dbReference>
<dbReference type="PANTHER" id="PTHR34700">
    <property type="entry name" value="POTASSIUM BINDING PROTEIN KBP"/>
    <property type="match status" value="1"/>
</dbReference>